<dbReference type="KEGG" id="nib:GU926_06835"/>
<evidence type="ECO:0000313" key="1">
    <source>
        <dbReference type="EMBL" id="QHL87160.1"/>
    </source>
</evidence>
<dbReference type="Proteomes" id="UP000464214">
    <property type="component" value="Chromosome"/>
</dbReference>
<dbReference type="EMBL" id="CP047897">
    <property type="protein sequence ID" value="QHL87160.1"/>
    <property type="molecule type" value="Genomic_DNA"/>
</dbReference>
<dbReference type="AlphaFoldDB" id="A0A6P1NVS4"/>
<reference evidence="1 2" key="1">
    <citation type="submission" date="2020-01" db="EMBL/GenBank/DDBJ databases">
        <authorList>
            <person name="Kim M."/>
        </authorList>
    </citation>
    <scope>NUCLEOTIDE SEQUENCE [LARGE SCALE GENOMIC DNA]</scope>
    <source>
        <strain evidence="1 2">BT10</strain>
    </source>
</reference>
<keyword evidence="2" id="KW-1185">Reference proteome</keyword>
<evidence type="ECO:0000313" key="2">
    <source>
        <dbReference type="Proteomes" id="UP000464214"/>
    </source>
</evidence>
<accession>A0A6P1NVS4</accession>
<sequence length="79" mass="8923">MRLGYLSAVQRKQENFFEGYQQNRKAGQADGRNAASAFWQGRRGKEPDFFHGAEMGAVLLRTVTMVAREKTPTRSTGAW</sequence>
<protein>
    <submittedName>
        <fullName evidence="1">Uncharacterized protein</fullName>
    </submittedName>
</protein>
<organism evidence="1 2">
    <name type="scientific">Nibribacter ruber</name>
    <dbReference type="NCBI Taxonomy" id="2698458"/>
    <lineage>
        <taxon>Bacteria</taxon>
        <taxon>Pseudomonadati</taxon>
        <taxon>Bacteroidota</taxon>
        <taxon>Cytophagia</taxon>
        <taxon>Cytophagales</taxon>
        <taxon>Hymenobacteraceae</taxon>
        <taxon>Nibribacter</taxon>
    </lineage>
</organism>
<proteinExistence type="predicted"/>
<gene>
    <name evidence="1" type="ORF">GU926_06835</name>
</gene>
<name>A0A6P1NVS4_9BACT</name>
<dbReference type="RefSeq" id="WP_160690291.1">
    <property type="nucleotide sequence ID" value="NZ_CP047897.1"/>
</dbReference>